<dbReference type="EMBL" id="JADNRY010000014">
    <property type="protein sequence ID" value="KAF9074092.1"/>
    <property type="molecule type" value="Genomic_DNA"/>
</dbReference>
<keyword evidence="1" id="KW-1133">Transmembrane helix</keyword>
<sequence length="99" mass="11850">MMWAGIYNFCFVFYSMTRFIFYYTTEQSRRCPLCSQNIGDHAIHNLLISVRLSETFSSYFANVFSKTTATPDPGLHKRTRRIPREFHERNRIKREEQGE</sequence>
<protein>
    <submittedName>
        <fullName evidence="2">Uncharacterized protein</fullName>
    </submittedName>
</protein>
<name>A0A9P5Q3S7_9AGAR</name>
<keyword evidence="3" id="KW-1185">Reference proteome</keyword>
<proteinExistence type="predicted"/>
<feature type="transmembrane region" description="Helical" evidence="1">
    <location>
        <begin position="6"/>
        <end position="23"/>
    </location>
</feature>
<keyword evidence="1" id="KW-0812">Transmembrane</keyword>
<keyword evidence="1" id="KW-0472">Membrane</keyword>
<evidence type="ECO:0000256" key="1">
    <source>
        <dbReference type="SAM" id="Phobius"/>
    </source>
</evidence>
<reference evidence="2" key="1">
    <citation type="submission" date="2020-11" db="EMBL/GenBank/DDBJ databases">
        <authorList>
            <consortium name="DOE Joint Genome Institute"/>
            <person name="Ahrendt S."/>
            <person name="Riley R."/>
            <person name="Andreopoulos W."/>
            <person name="Labutti K."/>
            <person name="Pangilinan J."/>
            <person name="Ruiz-Duenas F.J."/>
            <person name="Barrasa J.M."/>
            <person name="Sanchez-Garcia M."/>
            <person name="Camarero S."/>
            <person name="Miyauchi S."/>
            <person name="Serrano A."/>
            <person name="Linde D."/>
            <person name="Babiker R."/>
            <person name="Drula E."/>
            <person name="Ayuso-Fernandez I."/>
            <person name="Pacheco R."/>
            <person name="Padilla G."/>
            <person name="Ferreira P."/>
            <person name="Barriuso J."/>
            <person name="Kellner H."/>
            <person name="Castanera R."/>
            <person name="Alfaro M."/>
            <person name="Ramirez L."/>
            <person name="Pisabarro A.G."/>
            <person name="Kuo A."/>
            <person name="Tritt A."/>
            <person name="Lipzen A."/>
            <person name="He G."/>
            <person name="Yan M."/>
            <person name="Ng V."/>
            <person name="Cullen D."/>
            <person name="Martin F."/>
            <person name="Rosso M.-N."/>
            <person name="Henrissat B."/>
            <person name="Hibbett D."/>
            <person name="Martinez A.T."/>
            <person name="Grigoriev I.V."/>
        </authorList>
    </citation>
    <scope>NUCLEOTIDE SEQUENCE</scope>
    <source>
        <strain evidence="2">AH 40177</strain>
    </source>
</reference>
<dbReference type="Proteomes" id="UP000772434">
    <property type="component" value="Unassembled WGS sequence"/>
</dbReference>
<dbReference type="AlphaFoldDB" id="A0A9P5Q3S7"/>
<organism evidence="2 3">
    <name type="scientific">Rhodocollybia butyracea</name>
    <dbReference type="NCBI Taxonomy" id="206335"/>
    <lineage>
        <taxon>Eukaryota</taxon>
        <taxon>Fungi</taxon>
        <taxon>Dikarya</taxon>
        <taxon>Basidiomycota</taxon>
        <taxon>Agaricomycotina</taxon>
        <taxon>Agaricomycetes</taxon>
        <taxon>Agaricomycetidae</taxon>
        <taxon>Agaricales</taxon>
        <taxon>Marasmiineae</taxon>
        <taxon>Omphalotaceae</taxon>
        <taxon>Rhodocollybia</taxon>
    </lineage>
</organism>
<evidence type="ECO:0000313" key="3">
    <source>
        <dbReference type="Proteomes" id="UP000772434"/>
    </source>
</evidence>
<gene>
    <name evidence="2" type="ORF">BDP27DRAFT_1317293</name>
</gene>
<comment type="caution">
    <text evidence="2">The sequence shown here is derived from an EMBL/GenBank/DDBJ whole genome shotgun (WGS) entry which is preliminary data.</text>
</comment>
<accession>A0A9P5Q3S7</accession>
<evidence type="ECO:0000313" key="2">
    <source>
        <dbReference type="EMBL" id="KAF9074092.1"/>
    </source>
</evidence>